<feature type="domain" description="ABC transporter" evidence="8">
    <location>
        <begin position="370"/>
        <end position="617"/>
    </location>
</feature>
<evidence type="ECO:0000259" key="8">
    <source>
        <dbReference type="PROSITE" id="PS50893"/>
    </source>
</evidence>
<dbReference type="CDD" id="cd03228">
    <property type="entry name" value="ABCC_MRP_Like"/>
    <property type="match status" value="1"/>
</dbReference>
<proteinExistence type="predicted"/>
<organism evidence="10 11">
    <name type="scientific">Oerskovia gallyi</name>
    <dbReference type="NCBI Taxonomy" id="2762226"/>
    <lineage>
        <taxon>Bacteria</taxon>
        <taxon>Bacillati</taxon>
        <taxon>Actinomycetota</taxon>
        <taxon>Actinomycetes</taxon>
        <taxon>Micrococcales</taxon>
        <taxon>Cellulomonadaceae</taxon>
        <taxon>Oerskovia</taxon>
    </lineage>
</organism>
<evidence type="ECO:0000256" key="4">
    <source>
        <dbReference type="ARBA" id="ARBA00022840"/>
    </source>
</evidence>
<dbReference type="Proteomes" id="UP000633601">
    <property type="component" value="Unassembled WGS sequence"/>
</dbReference>
<evidence type="ECO:0000256" key="7">
    <source>
        <dbReference type="SAM" id="Phobius"/>
    </source>
</evidence>
<keyword evidence="4 10" id="KW-0067">ATP-binding</keyword>
<evidence type="ECO:0000313" key="11">
    <source>
        <dbReference type="Proteomes" id="UP000633601"/>
    </source>
</evidence>
<evidence type="ECO:0000259" key="9">
    <source>
        <dbReference type="PROSITE" id="PS50929"/>
    </source>
</evidence>
<dbReference type="GO" id="GO:0005524">
    <property type="term" value="F:ATP binding"/>
    <property type="evidence" value="ECO:0007669"/>
    <property type="project" value="UniProtKB-KW"/>
</dbReference>
<sequence>MRLVLTAAAFLLGHAWRIDRRRLLVASVLLMIGYLAAPLVGVALGAFTGAALDADTSRAMTLAVIVVVLLVAELMLGHFAHLSYFEVGELEQMALTDDIVRIVHGGDIARLDDPSFTQRVTTVTEAVVRIRGALESTLQLAGMTLQVVVTTVILGVVEPWLLLLPLAAVPPVLLANRAQKVLDVAREGSAPDIRLARHLVTVGTSGASAKEIRLFGARHLLAARHHDAWARTTATLWTAHRRSAVLRAVGQVWFALAYAAAVLVVVSGAASGSAAIGQVVLVVTLAIQVSVQVSGALGLLGTLQGAGAVVEHIRDLRGELPDVGLGASRQQAELEDTVVERGTLGVRTGEALRGSDALPAYVPERLHAGIRLENITFTYPGASRPVLDGVTLDLPAGATVALVGDNGAGKSTLVKLLCGLYRPTGGRILVDGVDLADIAPEAWHARVTTLFQDFARLQLAVRDNVGVGDLPHLEDDAALWQALGEARARKVVEGLPDGLDQVLGHAYRDGVDLSGGQWQTLGLARTLLRPDPLLLVLDEPASALDATAEHALFERFTASAERAGALAGGVTLFVSHRFSTVRDADRIVVLDAGRVREEGTHEDLVAEPDLYAELFALQAAAYR</sequence>
<dbReference type="SMART" id="SM00382">
    <property type="entry name" value="AAA"/>
    <property type="match status" value="1"/>
</dbReference>
<feature type="transmembrane region" description="Helical" evidence="7">
    <location>
        <begin position="25"/>
        <end position="47"/>
    </location>
</feature>
<evidence type="ECO:0000256" key="6">
    <source>
        <dbReference type="ARBA" id="ARBA00023136"/>
    </source>
</evidence>
<dbReference type="PANTHER" id="PTHR43394">
    <property type="entry name" value="ATP-DEPENDENT PERMEASE MDL1, MITOCHONDRIAL"/>
    <property type="match status" value="1"/>
</dbReference>
<dbReference type="SUPFAM" id="SSF52540">
    <property type="entry name" value="P-loop containing nucleoside triphosphate hydrolases"/>
    <property type="match status" value="1"/>
</dbReference>
<dbReference type="RefSeq" id="WP_191789821.1">
    <property type="nucleotide sequence ID" value="NZ_JACSQE010000004.1"/>
</dbReference>
<dbReference type="InterPro" id="IPR027417">
    <property type="entry name" value="P-loop_NTPase"/>
</dbReference>
<comment type="subcellular location">
    <subcellularLocation>
        <location evidence="1">Cell membrane</location>
        <topology evidence="1">Multi-pass membrane protein</topology>
    </subcellularLocation>
</comment>
<dbReference type="Gene3D" id="1.20.1560.10">
    <property type="entry name" value="ABC transporter type 1, transmembrane domain"/>
    <property type="match status" value="1"/>
</dbReference>
<dbReference type="Pfam" id="PF00664">
    <property type="entry name" value="ABC_membrane"/>
    <property type="match status" value="1"/>
</dbReference>
<evidence type="ECO:0000256" key="5">
    <source>
        <dbReference type="ARBA" id="ARBA00022989"/>
    </source>
</evidence>
<keyword evidence="5 7" id="KW-1133">Transmembrane helix</keyword>
<evidence type="ECO:0000313" key="10">
    <source>
        <dbReference type="EMBL" id="MBD7998098.1"/>
    </source>
</evidence>
<dbReference type="Pfam" id="PF00005">
    <property type="entry name" value="ABC_tran"/>
    <property type="match status" value="1"/>
</dbReference>
<evidence type="ECO:0000256" key="3">
    <source>
        <dbReference type="ARBA" id="ARBA00022741"/>
    </source>
</evidence>
<feature type="transmembrane region" description="Helical" evidence="7">
    <location>
        <begin position="252"/>
        <end position="270"/>
    </location>
</feature>
<dbReference type="PROSITE" id="PS50929">
    <property type="entry name" value="ABC_TM1F"/>
    <property type="match status" value="1"/>
</dbReference>
<dbReference type="EMBL" id="JACSQE010000004">
    <property type="protein sequence ID" value="MBD7998098.1"/>
    <property type="molecule type" value="Genomic_DNA"/>
</dbReference>
<feature type="domain" description="ABC transmembrane type-1" evidence="9">
    <location>
        <begin position="24"/>
        <end position="305"/>
    </location>
</feature>
<evidence type="ECO:0000256" key="1">
    <source>
        <dbReference type="ARBA" id="ARBA00004651"/>
    </source>
</evidence>
<dbReference type="InterPro" id="IPR003593">
    <property type="entry name" value="AAA+_ATPase"/>
</dbReference>
<keyword evidence="6 7" id="KW-0472">Membrane</keyword>
<comment type="caution">
    <text evidence="10">The sequence shown here is derived from an EMBL/GenBank/DDBJ whole genome shotgun (WGS) entry which is preliminary data.</text>
</comment>
<dbReference type="InterPro" id="IPR039421">
    <property type="entry name" value="Type_1_exporter"/>
</dbReference>
<feature type="transmembrane region" description="Helical" evidence="7">
    <location>
        <begin position="147"/>
        <end position="169"/>
    </location>
</feature>
<protein>
    <submittedName>
        <fullName evidence="10">ABC transporter ATP-binding protein</fullName>
    </submittedName>
</protein>
<feature type="transmembrane region" description="Helical" evidence="7">
    <location>
        <begin position="276"/>
        <end position="300"/>
    </location>
</feature>
<dbReference type="Gene3D" id="3.40.50.300">
    <property type="entry name" value="P-loop containing nucleotide triphosphate hydrolases"/>
    <property type="match status" value="1"/>
</dbReference>
<feature type="transmembrane region" description="Helical" evidence="7">
    <location>
        <begin position="59"/>
        <end position="80"/>
    </location>
</feature>
<evidence type="ECO:0000256" key="2">
    <source>
        <dbReference type="ARBA" id="ARBA00022692"/>
    </source>
</evidence>
<dbReference type="PROSITE" id="PS50893">
    <property type="entry name" value="ABC_TRANSPORTER_2"/>
    <property type="match status" value="1"/>
</dbReference>
<dbReference type="InterPro" id="IPR011527">
    <property type="entry name" value="ABC1_TM_dom"/>
</dbReference>
<reference evidence="10 11" key="1">
    <citation type="submission" date="2020-08" db="EMBL/GenBank/DDBJ databases">
        <title>A Genomic Blueprint of the Chicken Gut Microbiome.</title>
        <authorList>
            <person name="Gilroy R."/>
            <person name="Ravi A."/>
            <person name="Getino M."/>
            <person name="Pursley I."/>
            <person name="Horton D.L."/>
            <person name="Alikhan N.-F."/>
            <person name="Baker D."/>
            <person name="Gharbi K."/>
            <person name="Hall N."/>
            <person name="Watson M."/>
            <person name="Adriaenssens E.M."/>
            <person name="Foster-Nyarko E."/>
            <person name="Jarju S."/>
            <person name="Secka A."/>
            <person name="Antonio M."/>
            <person name="Oren A."/>
            <person name="Chaudhuri R."/>
            <person name="La Ragione R.M."/>
            <person name="Hildebrand F."/>
            <person name="Pallen M.J."/>
        </authorList>
    </citation>
    <scope>NUCLEOTIDE SEQUENCE [LARGE SCALE GENOMIC DNA]</scope>
    <source>
        <strain evidence="10 11">Sa2CUA8</strain>
    </source>
</reference>
<dbReference type="PANTHER" id="PTHR43394:SF1">
    <property type="entry name" value="ATP-BINDING CASSETTE SUB-FAMILY B MEMBER 10, MITOCHONDRIAL"/>
    <property type="match status" value="1"/>
</dbReference>
<dbReference type="InterPro" id="IPR003439">
    <property type="entry name" value="ABC_transporter-like_ATP-bd"/>
</dbReference>
<keyword evidence="3" id="KW-0547">Nucleotide-binding</keyword>
<gene>
    <name evidence="10" type="ORF">H9640_06000</name>
</gene>
<dbReference type="InterPro" id="IPR036640">
    <property type="entry name" value="ABC1_TM_sf"/>
</dbReference>
<keyword evidence="11" id="KW-1185">Reference proteome</keyword>
<keyword evidence="2 7" id="KW-0812">Transmembrane</keyword>
<accession>A0ABR8UZY5</accession>
<name>A0ABR8UZY5_9CELL</name>
<dbReference type="SUPFAM" id="SSF90123">
    <property type="entry name" value="ABC transporter transmembrane region"/>
    <property type="match status" value="1"/>
</dbReference>